<feature type="region of interest" description="Disordered" evidence="4">
    <location>
        <begin position="547"/>
        <end position="581"/>
    </location>
</feature>
<evidence type="ECO:0000256" key="2">
    <source>
        <dbReference type="ARBA" id="ARBA00022630"/>
    </source>
</evidence>
<dbReference type="Pfam" id="PF01494">
    <property type="entry name" value="FAD_binding_3"/>
    <property type="match status" value="1"/>
</dbReference>
<reference evidence="6" key="2">
    <citation type="submission" date="2020-09" db="EMBL/GenBank/DDBJ databases">
        <authorList>
            <person name="Sun Q."/>
            <person name="Ohkuma M."/>
        </authorList>
    </citation>
    <scope>NUCLEOTIDE SEQUENCE</scope>
    <source>
        <strain evidence="6">JCM 4125</strain>
    </source>
</reference>
<evidence type="ECO:0000313" key="7">
    <source>
        <dbReference type="Proteomes" id="UP000646776"/>
    </source>
</evidence>
<protein>
    <submittedName>
        <fullName evidence="6">3-(3-hydroxyphenyl)propionate hydroxylase</fullName>
    </submittedName>
</protein>
<evidence type="ECO:0000256" key="1">
    <source>
        <dbReference type="ARBA" id="ARBA00001974"/>
    </source>
</evidence>
<dbReference type="InterPro" id="IPR050641">
    <property type="entry name" value="RIFMO-like"/>
</dbReference>
<evidence type="ECO:0000256" key="4">
    <source>
        <dbReference type="SAM" id="MobiDB-lite"/>
    </source>
</evidence>
<gene>
    <name evidence="6" type="primary">mhpA</name>
    <name evidence="6" type="ORF">GCM10010226_04670</name>
</gene>
<name>A0A918LP52_9ACTN</name>
<dbReference type="Proteomes" id="UP000646776">
    <property type="component" value="Unassembled WGS sequence"/>
</dbReference>
<dbReference type="PRINTS" id="PR00420">
    <property type="entry name" value="RNGMNOXGNASE"/>
</dbReference>
<keyword evidence="7" id="KW-1185">Reference proteome</keyword>
<dbReference type="Gene3D" id="3.50.50.60">
    <property type="entry name" value="FAD/NAD(P)-binding domain"/>
    <property type="match status" value="1"/>
</dbReference>
<comment type="caution">
    <text evidence="6">The sequence shown here is derived from an EMBL/GenBank/DDBJ whole genome shotgun (WGS) entry which is preliminary data.</text>
</comment>
<proteinExistence type="predicted"/>
<dbReference type="PANTHER" id="PTHR43004">
    <property type="entry name" value="TRK SYSTEM POTASSIUM UPTAKE PROTEIN"/>
    <property type="match status" value="1"/>
</dbReference>
<dbReference type="GO" id="GO:0071949">
    <property type="term" value="F:FAD binding"/>
    <property type="evidence" value="ECO:0007669"/>
    <property type="project" value="InterPro"/>
</dbReference>
<accession>A0A918LP52</accession>
<dbReference type="Gene3D" id="3.40.30.120">
    <property type="match status" value="1"/>
</dbReference>
<organism evidence="6 7">
    <name type="scientific">Streptomyces phaeofaciens</name>
    <dbReference type="NCBI Taxonomy" id="68254"/>
    <lineage>
        <taxon>Bacteria</taxon>
        <taxon>Bacillati</taxon>
        <taxon>Actinomycetota</taxon>
        <taxon>Actinomycetes</taxon>
        <taxon>Kitasatosporales</taxon>
        <taxon>Streptomycetaceae</taxon>
        <taxon>Streptomyces</taxon>
    </lineage>
</organism>
<evidence type="ECO:0000259" key="5">
    <source>
        <dbReference type="Pfam" id="PF01494"/>
    </source>
</evidence>
<dbReference type="AlphaFoldDB" id="A0A918LP52"/>
<dbReference type="EMBL" id="BMSA01000001">
    <property type="protein sequence ID" value="GGT31634.1"/>
    <property type="molecule type" value="Genomic_DNA"/>
</dbReference>
<evidence type="ECO:0000256" key="3">
    <source>
        <dbReference type="ARBA" id="ARBA00022827"/>
    </source>
</evidence>
<dbReference type="Gene3D" id="3.30.70.2450">
    <property type="match status" value="1"/>
</dbReference>
<dbReference type="GO" id="GO:0016709">
    <property type="term" value="F:oxidoreductase activity, acting on paired donors, with incorporation or reduction of molecular oxygen, NAD(P)H as one donor, and incorporation of one atom of oxygen"/>
    <property type="evidence" value="ECO:0007669"/>
    <property type="project" value="UniProtKB-ARBA"/>
</dbReference>
<feature type="domain" description="FAD-binding" evidence="5">
    <location>
        <begin position="7"/>
        <end position="365"/>
    </location>
</feature>
<dbReference type="PANTHER" id="PTHR43004:SF19">
    <property type="entry name" value="BINDING MONOOXYGENASE, PUTATIVE (JCVI)-RELATED"/>
    <property type="match status" value="1"/>
</dbReference>
<keyword evidence="3" id="KW-0274">FAD</keyword>
<dbReference type="SUPFAM" id="SSF51905">
    <property type="entry name" value="FAD/NAD(P)-binding domain"/>
    <property type="match status" value="1"/>
</dbReference>
<dbReference type="InterPro" id="IPR036188">
    <property type="entry name" value="FAD/NAD-bd_sf"/>
</dbReference>
<dbReference type="InterPro" id="IPR002938">
    <property type="entry name" value="FAD-bd"/>
</dbReference>
<dbReference type="RefSeq" id="WP_229870052.1">
    <property type="nucleotide sequence ID" value="NZ_BMSA01000001.1"/>
</dbReference>
<sequence length="581" mass="61865">MAHTPTTDVLIVGAGPVGLSAAAELGRHGVRCRIVDRLPARLPYAKAVGIQPRTLEIWDRMGLARTMLEAAALLRGQLIYVNGREQARIDLTLPPEVPYHFAALPQYETERLLEEYVADRGTAVERGTELLSFTQDPDGVTALLRTPYGAREELRVACLIGCDGAHSTVRKTLGLAYEGAAFAEEYMLGDVEADWDLPHGYGIRSMHLADDGSSDDLLVCIPLPGTGRYRMSMLVPPELSTRKDGHGDEVTHGLEGGRAPELHHIQAVVDRLGPRPATLSRLRWSSVFRISHRIVDRYGEGRVFVAGDAAHIHPPTGAQGMNTGVQDACNLAWKLALVLRGEAGPALLESYDAERRPVGEEVVGRTVRHATQGIRSDPDDPGTVLLREAQLLVGYRDGPLAGHPYGPLDAPQPGDRVPDCVGLTAPAAAYPLRLLDVLRGRPGHVALLYGADVTDLARAAAEATVTASAASPGVALLTVAVLSRDTPPGAADTLAVPSYRDSAGEFARLHRPDGPTGFVVRPDGYLGARFPLDGTAAALSDYVAALSGRSPRPHGSRVPEVRQDRGGVTAGPTARRAAGSP</sequence>
<evidence type="ECO:0000313" key="6">
    <source>
        <dbReference type="EMBL" id="GGT31634.1"/>
    </source>
</evidence>
<comment type="cofactor">
    <cofactor evidence="1">
        <name>FAD</name>
        <dbReference type="ChEBI" id="CHEBI:57692"/>
    </cofactor>
</comment>
<keyword evidence="2" id="KW-0285">Flavoprotein</keyword>
<reference evidence="6" key="1">
    <citation type="journal article" date="2014" name="Int. J. Syst. Evol. Microbiol.">
        <title>Complete genome sequence of Corynebacterium casei LMG S-19264T (=DSM 44701T), isolated from a smear-ripened cheese.</title>
        <authorList>
            <consortium name="US DOE Joint Genome Institute (JGI-PGF)"/>
            <person name="Walter F."/>
            <person name="Albersmeier A."/>
            <person name="Kalinowski J."/>
            <person name="Ruckert C."/>
        </authorList>
    </citation>
    <scope>NUCLEOTIDE SEQUENCE</scope>
    <source>
        <strain evidence="6">JCM 4125</strain>
    </source>
</reference>